<gene>
    <name evidence="3" type="ORF">ACHAWU_007340</name>
</gene>
<accession>A0ABD3LZ31</accession>
<evidence type="ECO:0000256" key="2">
    <source>
        <dbReference type="SAM" id="Phobius"/>
    </source>
</evidence>
<evidence type="ECO:0000256" key="1">
    <source>
        <dbReference type="SAM" id="MobiDB-lite"/>
    </source>
</evidence>
<evidence type="ECO:0000313" key="3">
    <source>
        <dbReference type="EMBL" id="KAL3756961.1"/>
    </source>
</evidence>
<feature type="compositionally biased region" description="Polar residues" evidence="1">
    <location>
        <begin position="52"/>
        <end position="61"/>
    </location>
</feature>
<dbReference type="Proteomes" id="UP001530293">
    <property type="component" value="Unassembled WGS sequence"/>
</dbReference>
<organism evidence="3 4">
    <name type="scientific">Discostella pseudostelligera</name>
    <dbReference type="NCBI Taxonomy" id="259834"/>
    <lineage>
        <taxon>Eukaryota</taxon>
        <taxon>Sar</taxon>
        <taxon>Stramenopiles</taxon>
        <taxon>Ochrophyta</taxon>
        <taxon>Bacillariophyta</taxon>
        <taxon>Coscinodiscophyceae</taxon>
        <taxon>Thalassiosirophycidae</taxon>
        <taxon>Stephanodiscales</taxon>
        <taxon>Stephanodiscaceae</taxon>
        <taxon>Discostella</taxon>
    </lineage>
</organism>
<dbReference type="EMBL" id="JALLBG020000283">
    <property type="protein sequence ID" value="KAL3756961.1"/>
    <property type="molecule type" value="Genomic_DNA"/>
</dbReference>
<sequence>MEYDDLPIAVATPIPLQPPAALATEAAPAPASSEKSPHKMDEDEEMPPPLSAASNTTTTAIDRSINMRDGSLSIAINTTTLLPNGHQERKTEYYRIPRKKAKEISAALDNGQMPAKSYMIRMKQQSLPPGMEELPPSRQTFVGTMRQQLHDRRHDYGRTFVCISLTLCIGMIILIVMVALFVTQPWNKVEYSSYSSTYDDITNNHEVTTPCPTASPAASWNYRY</sequence>
<name>A0ABD3LZ31_9STRA</name>
<keyword evidence="2" id="KW-1133">Transmembrane helix</keyword>
<feature type="compositionally biased region" description="Low complexity" evidence="1">
    <location>
        <begin position="19"/>
        <end position="31"/>
    </location>
</feature>
<keyword evidence="2" id="KW-0812">Transmembrane</keyword>
<feature type="transmembrane region" description="Helical" evidence="2">
    <location>
        <begin position="160"/>
        <end position="182"/>
    </location>
</feature>
<comment type="caution">
    <text evidence="3">The sequence shown here is derived from an EMBL/GenBank/DDBJ whole genome shotgun (WGS) entry which is preliminary data.</text>
</comment>
<dbReference type="AlphaFoldDB" id="A0ABD3LZ31"/>
<feature type="region of interest" description="Disordered" evidence="1">
    <location>
        <begin position="13"/>
        <end position="61"/>
    </location>
</feature>
<protein>
    <submittedName>
        <fullName evidence="3">Uncharacterized protein</fullName>
    </submittedName>
</protein>
<keyword evidence="4" id="KW-1185">Reference proteome</keyword>
<reference evidence="3 4" key="1">
    <citation type="submission" date="2024-10" db="EMBL/GenBank/DDBJ databases">
        <title>Updated reference genomes for cyclostephanoid diatoms.</title>
        <authorList>
            <person name="Roberts W.R."/>
            <person name="Alverson A.J."/>
        </authorList>
    </citation>
    <scope>NUCLEOTIDE SEQUENCE [LARGE SCALE GENOMIC DNA]</scope>
    <source>
        <strain evidence="3 4">AJA232-27</strain>
    </source>
</reference>
<evidence type="ECO:0000313" key="4">
    <source>
        <dbReference type="Proteomes" id="UP001530293"/>
    </source>
</evidence>
<proteinExistence type="predicted"/>
<keyword evidence="2" id="KW-0472">Membrane</keyword>